<dbReference type="GO" id="GO:0005737">
    <property type="term" value="C:cytoplasm"/>
    <property type="evidence" value="ECO:0007669"/>
    <property type="project" value="TreeGrafter"/>
</dbReference>
<reference evidence="3" key="1">
    <citation type="submission" date="2016-11" db="EMBL/GenBank/DDBJ databases">
        <authorList>
            <person name="Varghese N."/>
            <person name="Submissions S."/>
        </authorList>
    </citation>
    <scope>NUCLEOTIDE SEQUENCE [LARGE SCALE GENOMIC DNA]</scope>
    <source>
        <strain evidence="3">DSM 17539</strain>
    </source>
</reference>
<accession>A0A1M4ZZR1</accession>
<dbReference type="Gene3D" id="3.40.630.30">
    <property type="match status" value="1"/>
</dbReference>
<dbReference type="OrthoDB" id="9811523at2"/>
<evidence type="ECO:0000259" key="1">
    <source>
        <dbReference type="PROSITE" id="PS51186"/>
    </source>
</evidence>
<dbReference type="RefSeq" id="WP_072861672.1">
    <property type="nucleotide sequence ID" value="NZ_FQUX01000003.1"/>
</dbReference>
<dbReference type="PROSITE" id="PS51186">
    <property type="entry name" value="GNAT"/>
    <property type="match status" value="1"/>
</dbReference>
<dbReference type="InterPro" id="IPR016181">
    <property type="entry name" value="Acyl_CoA_acyltransferase"/>
</dbReference>
<evidence type="ECO:0000313" key="2">
    <source>
        <dbReference type="EMBL" id="SHF23509.1"/>
    </source>
</evidence>
<sequence length="166" mass="18675">MKLPPYYKFPEIDSDTFVLRQVEIEDIKDIVEISYYNSQPALTVGDAIAMHDEINKDYENGSSIHWGIADKRTNVIMGTIGYYRGFDNGIGELGCVLKPEFSGKGIMTAAVKLAAEFGINTIGLTKVIAITTKQNSRAVKLFERLNFIRQVDLPEDEIEFQYIKGD</sequence>
<dbReference type="AlphaFoldDB" id="A0A1M4ZZR1"/>
<proteinExistence type="predicted"/>
<dbReference type="SUPFAM" id="SSF55729">
    <property type="entry name" value="Acyl-CoA N-acyltransferases (Nat)"/>
    <property type="match status" value="1"/>
</dbReference>
<dbReference type="GO" id="GO:0008999">
    <property type="term" value="F:protein-N-terminal-alanine acetyltransferase activity"/>
    <property type="evidence" value="ECO:0007669"/>
    <property type="project" value="TreeGrafter"/>
</dbReference>
<organism evidence="2 3">
    <name type="scientific">Arenibacter palladensis</name>
    <dbReference type="NCBI Taxonomy" id="237373"/>
    <lineage>
        <taxon>Bacteria</taxon>
        <taxon>Pseudomonadati</taxon>
        <taxon>Bacteroidota</taxon>
        <taxon>Flavobacteriia</taxon>
        <taxon>Flavobacteriales</taxon>
        <taxon>Flavobacteriaceae</taxon>
        <taxon>Arenibacter</taxon>
    </lineage>
</organism>
<name>A0A1M4ZZR1_9FLAO</name>
<dbReference type="Proteomes" id="UP000184406">
    <property type="component" value="Unassembled WGS sequence"/>
</dbReference>
<dbReference type="InterPro" id="IPR051531">
    <property type="entry name" value="N-acetyltransferase"/>
</dbReference>
<protein>
    <submittedName>
        <fullName evidence="2">Ribosomal-protein-alanine N-acetyltransferase</fullName>
    </submittedName>
</protein>
<dbReference type="PANTHER" id="PTHR43792:SF9">
    <property type="entry name" value="RIBOSOMAL-PROTEIN-ALANINE ACETYLTRANSFERASE"/>
    <property type="match status" value="1"/>
</dbReference>
<keyword evidence="2" id="KW-0808">Transferase</keyword>
<dbReference type="PANTHER" id="PTHR43792">
    <property type="entry name" value="GNAT FAMILY, PUTATIVE (AFU_ORTHOLOGUE AFUA_3G00765)-RELATED-RELATED"/>
    <property type="match status" value="1"/>
</dbReference>
<feature type="domain" description="N-acetyltransferase" evidence="1">
    <location>
        <begin position="17"/>
        <end position="166"/>
    </location>
</feature>
<keyword evidence="3" id="KW-1185">Reference proteome</keyword>
<gene>
    <name evidence="2" type="ORF">SAMN03080594_10329</name>
</gene>
<dbReference type="InterPro" id="IPR000182">
    <property type="entry name" value="GNAT_dom"/>
</dbReference>
<dbReference type="Pfam" id="PF13302">
    <property type="entry name" value="Acetyltransf_3"/>
    <property type="match status" value="1"/>
</dbReference>
<dbReference type="EMBL" id="FQUX01000003">
    <property type="protein sequence ID" value="SHF23509.1"/>
    <property type="molecule type" value="Genomic_DNA"/>
</dbReference>
<evidence type="ECO:0000313" key="3">
    <source>
        <dbReference type="Proteomes" id="UP000184406"/>
    </source>
</evidence>